<dbReference type="InterPro" id="IPR011032">
    <property type="entry name" value="GroES-like_sf"/>
</dbReference>
<dbReference type="Gene3D" id="3.40.50.720">
    <property type="entry name" value="NAD(P)-binding Rossmann-like Domain"/>
    <property type="match status" value="1"/>
</dbReference>
<gene>
    <name evidence="4" type="ORF">BJY26_000462</name>
</gene>
<dbReference type="Gene3D" id="3.90.180.10">
    <property type="entry name" value="Medium-chain alcohol dehydrogenases, catalytic domain"/>
    <property type="match status" value="1"/>
</dbReference>
<dbReference type="EMBL" id="JACBZP010000001">
    <property type="protein sequence ID" value="NYI66156.1"/>
    <property type="molecule type" value="Genomic_DNA"/>
</dbReference>
<evidence type="ECO:0000313" key="5">
    <source>
        <dbReference type="Proteomes" id="UP000539111"/>
    </source>
</evidence>
<feature type="domain" description="Enoyl reductase (ER)" evidence="3">
    <location>
        <begin position="10"/>
        <end position="308"/>
    </location>
</feature>
<reference evidence="4 5" key="1">
    <citation type="submission" date="2020-07" db="EMBL/GenBank/DDBJ databases">
        <title>Sequencing the genomes of 1000 actinobacteria strains.</title>
        <authorList>
            <person name="Klenk H.-P."/>
        </authorList>
    </citation>
    <scope>NUCLEOTIDE SEQUENCE [LARGE SCALE GENOMIC DNA]</scope>
    <source>
        <strain evidence="4 5">DSM 26341</strain>
    </source>
</reference>
<sequence length="310" mass="32154">MKVIGVTEFGGPDVLGVHEVEEPHPGPGEARIAVRCAAVSPTDTGVRAGGRDPADATPPYVPGMDAAGVIDEVGADSPWQVGDEVMAMALPLREHGGAYAEKLVGASDSMARIPANTDFAAASTLPMNGLTAVQILEFVDLEPGQTLAVTGAAGTLGGYLIQLARHAGLRVIADAAPADRSLIESLGADVIVDRGDDVSDRIREATDGSGADAVVDAAVMNEKAVPAVRDGGTFVSVRYWKGEPTRGITFHSASVFEEYHSGAKLDRLRQLTEDGVLTLRVAGTFPAAQAADVHRQLEAGGVRGRLVLTF</sequence>
<evidence type="ECO:0000256" key="2">
    <source>
        <dbReference type="ARBA" id="ARBA00023002"/>
    </source>
</evidence>
<dbReference type="RefSeq" id="WP_179425316.1">
    <property type="nucleotide sequence ID" value="NZ_JACBZP010000001.1"/>
</dbReference>
<dbReference type="Pfam" id="PF13602">
    <property type="entry name" value="ADH_zinc_N_2"/>
    <property type="match status" value="1"/>
</dbReference>
<proteinExistence type="predicted"/>
<comment type="caution">
    <text evidence="4">The sequence shown here is derived from an EMBL/GenBank/DDBJ whole genome shotgun (WGS) entry which is preliminary data.</text>
</comment>
<keyword evidence="1" id="KW-0521">NADP</keyword>
<keyword evidence="2" id="KW-0560">Oxidoreductase</keyword>
<dbReference type="InterPro" id="IPR013154">
    <property type="entry name" value="ADH-like_N"/>
</dbReference>
<accession>A0A7Z0ABL0</accession>
<protein>
    <submittedName>
        <fullName evidence="4">NADPH:quinone reductase-like Zn-dependent oxidoreductase</fullName>
    </submittedName>
</protein>
<keyword evidence="5" id="KW-1185">Reference proteome</keyword>
<evidence type="ECO:0000259" key="3">
    <source>
        <dbReference type="SMART" id="SM00829"/>
    </source>
</evidence>
<dbReference type="SUPFAM" id="SSF50129">
    <property type="entry name" value="GroES-like"/>
    <property type="match status" value="1"/>
</dbReference>
<dbReference type="AlphaFoldDB" id="A0A7Z0ABL0"/>
<dbReference type="PANTHER" id="PTHR48106">
    <property type="entry name" value="QUINONE OXIDOREDUCTASE PIG3-RELATED"/>
    <property type="match status" value="1"/>
</dbReference>
<organism evidence="4 5">
    <name type="scientific">Spelaeicoccus albus</name>
    <dbReference type="NCBI Taxonomy" id="1280376"/>
    <lineage>
        <taxon>Bacteria</taxon>
        <taxon>Bacillati</taxon>
        <taxon>Actinomycetota</taxon>
        <taxon>Actinomycetes</taxon>
        <taxon>Micrococcales</taxon>
        <taxon>Brevibacteriaceae</taxon>
        <taxon>Spelaeicoccus</taxon>
    </lineage>
</organism>
<dbReference type="InterPro" id="IPR020843">
    <property type="entry name" value="ER"/>
</dbReference>
<dbReference type="CDD" id="cd05289">
    <property type="entry name" value="MDR_like_2"/>
    <property type="match status" value="1"/>
</dbReference>
<dbReference type="Proteomes" id="UP000539111">
    <property type="component" value="Unassembled WGS sequence"/>
</dbReference>
<dbReference type="SUPFAM" id="SSF51735">
    <property type="entry name" value="NAD(P)-binding Rossmann-fold domains"/>
    <property type="match status" value="1"/>
</dbReference>
<dbReference type="InterPro" id="IPR036291">
    <property type="entry name" value="NAD(P)-bd_dom_sf"/>
</dbReference>
<dbReference type="GO" id="GO:0016651">
    <property type="term" value="F:oxidoreductase activity, acting on NAD(P)H"/>
    <property type="evidence" value="ECO:0007669"/>
    <property type="project" value="TreeGrafter"/>
</dbReference>
<evidence type="ECO:0000256" key="1">
    <source>
        <dbReference type="ARBA" id="ARBA00022857"/>
    </source>
</evidence>
<dbReference type="PANTHER" id="PTHR48106:SF18">
    <property type="entry name" value="QUINONE OXIDOREDUCTASE PIG3"/>
    <property type="match status" value="1"/>
</dbReference>
<name>A0A7Z0ABL0_9MICO</name>
<evidence type="ECO:0000313" key="4">
    <source>
        <dbReference type="EMBL" id="NYI66156.1"/>
    </source>
</evidence>
<dbReference type="GO" id="GO:0070402">
    <property type="term" value="F:NADPH binding"/>
    <property type="evidence" value="ECO:0007669"/>
    <property type="project" value="TreeGrafter"/>
</dbReference>
<dbReference type="Pfam" id="PF08240">
    <property type="entry name" value="ADH_N"/>
    <property type="match status" value="1"/>
</dbReference>
<dbReference type="SMART" id="SM00829">
    <property type="entry name" value="PKS_ER"/>
    <property type="match status" value="1"/>
</dbReference>